<dbReference type="Proteomes" id="UP001194714">
    <property type="component" value="Unassembled WGS sequence"/>
</dbReference>
<dbReference type="NCBIfam" id="NF033573">
    <property type="entry name" value="transpos_IS200"/>
    <property type="match status" value="1"/>
</dbReference>
<evidence type="ECO:0000259" key="1">
    <source>
        <dbReference type="SMART" id="SM01321"/>
    </source>
</evidence>
<proteinExistence type="predicted"/>
<dbReference type="SMART" id="SM01321">
    <property type="entry name" value="Y1_Tnp"/>
    <property type="match status" value="1"/>
</dbReference>
<dbReference type="Gene3D" id="3.30.70.1290">
    <property type="entry name" value="Transposase IS200-like"/>
    <property type="match status" value="1"/>
</dbReference>
<dbReference type="PANTHER" id="PTHR33360">
    <property type="entry name" value="TRANSPOSASE FOR INSERTION SEQUENCE ELEMENT IS200"/>
    <property type="match status" value="1"/>
</dbReference>
<dbReference type="InterPro" id="IPR002686">
    <property type="entry name" value="Transposase_17"/>
</dbReference>
<protein>
    <submittedName>
        <fullName evidence="2">Transposase for insertion sequence element IS200</fullName>
    </submittedName>
</protein>
<keyword evidence="3" id="KW-1185">Reference proteome</keyword>
<reference evidence="2 3" key="1">
    <citation type="submission" date="2020-01" db="EMBL/GenBank/DDBJ databases">
        <title>Draft genome sequence of Cand. Neptunochlamydia vexilliferae K9.</title>
        <authorList>
            <person name="Schulz F."/>
            <person name="Koestlbacher S."/>
            <person name="Wascher F."/>
            <person name="Pizzetti I."/>
            <person name="Horn M."/>
        </authorList>
    </citation>
    <scope>NUCLEOTIDE SEQUENCE [LARGE SCALE GENOMIC DNA]</scope>
    <source>
        <strain evidence="2 3">K9</strain>
    </source>
</reference>
<dbReference type="RefSeq" id="WP_194847931.1">
    <property type="nucleotide sequence ID" value="NZ_JAAEJV010000031.1"/>
</dbReference>
<evidence type="ECO:0000313" key="2">
    <source>
        <dbReference type="EMBL" id="MBF5059630.1"/>
    </source>
</evidence>
<dbReference type="SUPFAM" id="SSF143422">
    <property type="entry name" value="Transposase IS200-like"/>
    <property type="match status" value="1"/>
</dbReference>
<name>A0ABS0AZS4_9BACT</name>
<comment type="caution">
    <text evidence="2">The sequence shown here is derived from an EMBL/GenBank/DDBJ whole genome shotgun (WGS) entry which is preliminary data.</text>
</comment>
<feature type="domain" description="Transposase IS200-like" evidence="1">
    <location>
        <begin position="11"/>
        <end position="130"/>
    </location>
</feature>
<dbReference type="InterPro" id="IPR036515">
    <property type="entry name" value="Transposase_17_sf"/>
</dbReference>
<sequence length="144" mass="17117">MQYYRRTSHTIHDCTYHLVWATKYRYKVLVGDIGNRARDLIQEICRDNGVEIIRGRILADHVHIYVSIPPYQSVSKLVQYLKGKTSRKIQMEFPELKKKYWGKHLWAVGYFVRTTGNVTDQMIKDYIEKQEAKEDKFGDFKVVN</sequence>
<dbReference type="EMBL" id="JAAEJV010000031">
    <property type="protein sequence ID" value="MBF5059630.1"/>
    <property type="molecule type" value="Genomic_DNA"/>
</dbReference>
<dbReference type="Pfam" id="PF01797">
    <property type="entry name" value="Y1_Tnp"/>
    <property type="match status" value="1"/>
</dbReference>
<accession>A0ABS0AZS4</accession>
<organism evidence="2 3">
    <name type="scientific">Candidatus Neptunichlamydia vexilliferae</name>
    <dbReference type="NCBI Taxonomy" id="1651774"/>
    <lineage>
        <taxon>Bacteria</taxon>
        <taxon>Pseudomonadati</taxon>
        <taxon>Chlamydiota</taxon>
        <taxon>Chlamydiia</taxon>
        <taxon>Parachlamydiales</taxon>
        <taxon>Simkaniaceae</taxon>
        <taxon>Candidatus Neptunichlamydia</taxon>
    </lineage>
</organism>
<gene>
    <name evidence="2" type="ORF">NEPTK9_001146</name>
</gene>
<dbReference type="PANTHER" id="PTHR33360:SF2">
    <property type="entry name" value="TRANSPOSASE FOR INSERTION SEQUENCE ELEMENT IS200"/>
    <property type="match status" value="1"/>
</dbReference>
<evidence type="ECO:0000313" key="3">
    <source>
        <dbReference type="Proteomes" id="UP001194714"/>
    </source>
</evidence>